<name>A0A1G6IMD2_9BACI</name>
<evidence type="ECO:0008006" key="4">
    <source>
        <dbReference type="Google" id="ProtNLM"/>
    </source>
</evidence>
<dbReference type="EMBL" id="FMYM01000005">
    <property type="protein sequence ID" value="SDC07590.1"/>
    <property type="molecule type" value="Genomic_DNA"/>
</dbReference>
<keyword evidence="3" id="KW-1185">Reference proteome</keyword>
<reference evidence="3" key="1">
    <citation type="submission" date="2016-09" db="EMBL/GenBank/DDBJ databases">
        <authorList>
            <person name="Varghese N."/>
            <person name="Submissions S."/>
        </authorList>
    </citation>
    <scope>NUCLEOTIDE SEQUENCE [LARGE SCALE GENOMIC DNA]</scope>
    <source>
        <strain evidence="3">25nlg</strain>
    </source>
</reference>
<feature type="compositionally biased region" description="Basic residues" evidence="1">
    <location>
        <begin position="181"/>
        <end position="199"/>
    </location>
</feature>
<proteinExistence type="predicted"/>
<dbReference type="STRING" id="1464122.SAMN05421737_105110"/>
<gene>
    <name evidence="2" type="ORF">SAMN05421737_105110</name>
</gene>
<accession>A0A1G6IMD2</accession>
<evidence type="ECO:0000313" key="2">
    <source>
        <dbReference type="EMBL" id="SDC07590.1"/>
    </source>
</evidence>
<feature type="region of interest" description="Disordered" evidence="1">
    <location>
        <begin position="181"/>
        <end position="205"/>
    </location>
</feature>
<sequence length="265" mass="30107">MIRKKIDLTGQQFGRLTVLTEAPQRENARVWICTCICGKKKEVLQTSLRGGTTKSCGCLLQERLNEKQLVNLTGKQFGKWTVLKEALERKQDRYWLCKCACGNEREVAQKGLMAGNSKSCGCNRIKDLRGGAYGKLTVLERAERRNGRVYWRCECQCGNRVDVRGESLKNGNTKSCGCLKRGPKKSLSNHHKDQKRTRKKDPNTPIATAIRGVYFHKPTNTWDAYATIGGQKIYLGRFPNLKEALIKRTDAEENPSIFLNKEKQH</sequence>
<protein>
    <recommendedName>
        <fullName evidence="4">AP2 domain-containing protein</fullName>
    </recommendedName>
</protein>
<organism evidence="2 3">
    <name type="scientific">Shouchella lonarensis</name>
    <dbReference type="NCBI Taxonomy" id="1464122"/>
    <lineage>
        <taxon>Bacteria</taxon>
        <taxon>Bacillati</taxon>
        <taxon>Bacillota</taxon>
        <taxon>Bacilli</taxon>
        <taxon>Bacillales</taxon>
        <taxon>Bacillaceae</taxon>
        <taxon>Shouchella</taxon>
    </lineage>
</organism>
<evidence type="ECO:0000313" key="3">
    <source>
        <dbReference type="Proteomes" id="UP000242662"/>
    </source>
</evidence>
<dbReference type="Proteomes" id="UP000242662">
    <property type="component" value="Unassembled WGS sequence"/>
</dbReference>
<dbReference type="AlphaFoldDB" id="A0A1G6IMD2"/>
<evidence type="ECO:0000256" key="1">
    <source>
        <dbReference type="SAM" id="MobiDB-lite"/>
    </source>
</evidence>